<dbReference type="InterPro" id="IPR053733">
    <property type="entry name" value="Heme_Transport_Util_sf"/>
</dbReference>
<dbReference type="STRING" id="1111728.GCA_000427805_00090"/>
<dbReference type="EMBL" id="CAADJA010000002">
    <property type="protein sequence ID" value="VFS49870.1"/>
    <property type="molecule type" value="Genomic_DNA"/>
</dbReference>
<dbReference type="Proteomes" id="UP000373449">
    <property type="component" value="Unassembled WGS sequence"/>
</dbReference>
<dbReference type="RefSeq" id="WP_029092746.1">
    <property type="nucleotide sequence ID" value="NZ_BRLG01000001.1"/>
</dbReference>
<evidence type="ECO:0000313" key="3">
    <source>
        <dbReference type="Proteomes" id="UP000224974"/>
    </source>
</evidence>
<dbReference type="CDD" id="cd16829">
    <property type="entry name" value="ChuX_HutX-like"/>
    <property type="match status" value="1"/>
</dbReference>
<reference evidence="3" key="2">
    <citation type="submission" date="2017-09" db="EMBL/GenBank/DDBJ databases">
        <title>FDA dAtabase for Regulatory Grade micrObial Sequences (FDA-ARGOS): Supporting development and validation of Infectious Disease Dx tests.</title>
        <authorList>
            <person name="Minogue T."/>
            <person name="Wolcott M."/>
            <person name="Wasieloski L."/>
            <person name="Aguilar W."/>
            <person name="Moore D."/>
            <person name="Tallon L."/>
            <person name="Sadzewicz L."/>
            <person name="Ott S."/>
            <person name="Zhao X."/>
            <person name="Nagaraj S."/>
            <person name="Vavikolanu K."/>
            <person name="Aluvathingal J."/>
            <person name="Nadendla S."/>
            <person name="Sichtig H."/>
        </authorList>
    </citation>
    <scope>NUCLEOTIDE SEQUENCE [LARGE SCALE GENOMIC DNA]</scope>
    <source>
        <strain evidence="3">FDAARGOS_387</strain>
    </source>
</reference>
<dbReference type="Proteomes" id="UP000224974">
    <property type="component" value="Unassembled WGS sequence"/>
</dbReference>
<reference evidence="2 4" key="3">
    <citation type="submission" date="2019-03" db="EMBL/GenBank/DDBJ databases">
        <authorList>
            <consortium name="Pathogen Informatics"/>
        </authorList>
    </citation>
    <scope>NUCLEOTIDE SEQUENCE [LARGE SCALE GENOMIC DNA]</scope>
    <source>
        <strain evidence="2 4">NCTC12282</strain>
    </source>
</reference>
<dbReference type="EMBL" id="PDDX01000001">
    <property type="protein sequence ID" value="PHI30538.1"/>
    <property type="molecule type" value="Genomic_DNA"/>
</dbReference>
<evidence type="ECO:0000313" key="2">
    <source>
        <dbReference type="EMBL" id="VFS49870.1"/>
    </source>
</evidence>
<dbReference type="InterPro" id="IPR010413">
    <property type="entry name" value="HutX-like"/>
</dbReference>
<dbReference type="SUPFAM" id="SSF144064">
    <property type="entry name" value="Heme iron utilization protein-like"/>
    <property type="match status" value="1"/>
</dbReference>
<name>A0A2C6DJP4_9GAMM</name>
<evidence type="ECO:0000313" key="4">
    <source>
        <dbReference type="Proteomes" id="UP000373449"/>
    </source>
</evidence>
<proteinExistence type="predicted"/>
<protein>
    <submittedName>
        <fullName evidence="2">Heme iron utilization protein</fullName>
    </submittedName>
    <submittedName>
        <fullName evidence="1">Heme utilization cystosolic carrier protein HutX</fullName>
    </submittedName>
</protein>
<dbReference type="NCBIfam" id="TIGR04108">
    <property type="entry name" value="HutX"/>
    <property type="match status" value="1"/>
</dbReference>
<reference evidence="1" key="1">
    <citation type="submission" date="2017-09" db="EMBL/GenBank/DDBJ databases">
        <title>FDA dAtabase for Regulatory Grade micrObial Sequences (FDA-ARGOS): Supporting development and validation of Infectious Disease Dx tests.</title>
        <authorList>
            <person name="Minogue T."/>
            <person name="Wolcott M."/>
            <person name="Wasieloski L."/>
            <person name="Aguilar W."/>
            <person name="Moore D."/>
            <person name="Tallon L.J."/>
            <person name="Sadzewicz L."/>
            <person name="Ott S."/>
            <person name="Zhao X."/>
            <person name="Nagaraj S."/>
            <person name="Vavikolanu K."/>
            <person name="Aluvathingal J."/>
            <person name="Nadendla S."/>
            <person name="Sichtig H."/>
        </authorList>
    </citation>
    <scope>NUCLEOTIDE SEQUENCE</scope>
    <source>
        <strain evidence="1">FDAARGOS_387</strain>
    </source>
</reference>
<keyword evidence="3" id="KW-1185">Reference proteome</keyword>
<sequence>MTDIALQMTLAEFMKTNPDGTLEDVAKQYNVSLLEVVATLPVHTLTGGEQFDTVWDEVTTWGTVTTLVHNADVILEFQGELPSGFHRHGYYNLRGKNGLSGHIKAENCRHIALIERDFMGMATASIVFFNQQQNAMFKIFLGRDSHRQLLADQVTAFRQLADKLKSINS</sequence>
<accession>A0A2C6DJP4</accession>
<dbReference type="AlphaFoldDB" id="A0A2C6DJP4"/>
<organism evidence="1 3">
    <name type="scientific">Budvicia aquatica</name>
    <dbReference type="NCBI Taxonomy" id="82979"/>
    <lineage>
        <taxon>Bacteria</taxon>
        <taxon>Pseudomonadati</taxon>
        <taxon>Pseudomonadota</taxon>
        <taxon>Gammaproteobacteria</taxon>
        <taxon>Enterobacterales</taxon>
        <taxon>Budviciaceae</taxon>
        <taxon>Budvicia</taxon>
    </lineage>
</organism>
<dbReference type="Pfam" id="PF06228">
    <property type="entry name" value="ChuX_HutX"/>
    <property type="match status" value="1"/>
</dbReference>
<gene>
    <name evidence="1" type="primary">hutX</name>
    <name evidence="1" type="ORF">CRN84_14920</name>
    <name evidence="2" type="ORF">NCTC12282_04220</name>
</gene>
<evidence type="ECO:0000313" key="1">
    <source>
        <dbReference type="EMBL" id="PHI30538.1"/>
    </source>
</evidence>
<dbReference type="OrthoDB" id="8781266at2"/>
<dbReference type="Gene3D" id="3.40.1570.10">
    <property type="entry name" value="HemS/ChuS/ChuX like domains"/>
    <property type="match status" value="1"/>
</dbReference>
<dbReference type="PIRSF" id="PIRSF030840">
    <property type="entry name" value="DUF1008"/>
    <property type="match status" value="1"/>
</dbReference>